<dbReference type="GO" id="GO:0070006">
    <property type="term" value="F:metalloaminopeptidase activity"/>
    <property type="evidence" value="ECO:0007669"/>
    <property type="project" value="UniProtKB-UniRule"/>
</dbReference>
<dbReference type="GO" id="GO:0006508">
    <property type="term" value="P:proteolysis"/>
    <property type="evidence" value="ECO:0007669"/>
    <property type="project" value="UniProtKB-KW"/>
</dbReference>
<feature type="binding site" evidence="6">
    <location>
        <position position="105"/>
    </location>
    <ligand>
        <name>a divalent metal cation</name>
        <dbReference type="ChEBI" id="CHEBI:60240"/>
        <label>2</label>
        <note>catalytic</note>
    </ligand>
</feature>
<accession>A0A1F5ZWX3</accession>
<feature type="binding site" evidence="6">
    <location>
        <position position="77"/>
    </location>
    <ligand>
        <name>substrate</name>
    </ligand>
</feature>
<dbReference type="GO" id="GO:0046872">
    <property type="term" value="F:metal ion binding"/>
    <property type="evidence" value="ECO:0007669"/>
    <property type="project" value="UniProtKB-UniRule"/>
</dbReference>
<keyword evidence="3 6" id="KW-0645">Protease</keyword>
<keyword evidence="4 6" id="KW-0479">Metal-binding</keyword>
<reference evidence="9 10" key="1">
    <citation type="journal article" date="2016" name="Nat. Commun.">
        <title>Thousands of microbial genomes shed light on interconnected biogeochemical processes in an aquifer system.</title>
        <authorList>
            <person name="Anantharaman K."/>
            <person name="Brown C.T."/>
            <person name="Hug L.A."/>
            <person name="Sharon I."/>
            <person name="Castelle C.J."/>
            <person name="Probst A.J."/>
            <person name="Thomas B.C."/>
            <person name="Singh A."/>
            <person name="Wilkins M.J."/>
            <person name="Karaoz U."/>
            <person name="Brodie E.L."/>
            <person name="Williams K.H."/>
            <person name="Hubbard S.S."/>
            <person name="Banfield J.F."/>
        </authorList>
    </citation>
    <scope>NUCLEOTIDE SEQUENCE [LARGE SCALE GENOMIC DNA]</scope>
</reference>
<dbReference type="HAMAP" id="MF_01974">
    <property type="entry name" value="MetAP_1"/>
    <property type="match status" value="1"/>
</dbReference>
<comment type="subunit">
    <text evidence="6">Monomer.</text>
</comment>
<gene>
    <name evidence="6" type="primary">map</name>
    <name evidence="9" type="ORF">A3D77_00210</name>
</gene>
<protein>
    <recommendedName>
        <fullName evidence="6 7">Methionine aminopeptidase</fullName>
        <shortName evidence="6">MAP</shortName>
        <shortName evidence="6">MetAP</shortName>
        <ecNumber evidence="6 7">3.4.11.18</ecNumber>
    </recommendedName>
    <alternativeName>
        <fullName evidence="6">Peptidase M</fullName>
    </alternativeName>
</protein>
<dbReference type="NCBIfam" id="TIGR00500">
    <property type="entry name" value="met_pdase_I"/>
    <property type="match status" value="1"/>
</dbReference>
<organism evidence="9 10">
    <name type="scientific">Candidatus Gottesmanbacteria bacterium RIFCSPHIGHO2_02_FULL_39_11</name>
    <dbReference type="NCBI Taxonomy" id="1798382"/>
    <lineage>
        <taxon>Bacteria</taxon>
        <taxon>Candidatus Gottesmaniibacteriota</taxon>
    </lineage>
</organism>
<feature type="domain" description="Peptidase M24" evidence="8">
    <location>
        <begin position="11"/>
        <end position="214"/>
    </location>
</feature>
<dbReference type="STRING" id="1798382.A3D77_00210"/>
<evidence type="ECO:0000256" key="1">
    <source>
        <dbReference type="ARBA" id="ARBA00002521"/>
    </source>
</evidence>
<sequence length="257" mass="28030">MIPLKTDKEIEMMKEGGKILSTVMDVLLSHSKEGVVLSDLDKLAESEIRKRGAEPSFQKVPGYKYSICACINEVIVHGIPNEYVICPGDIVGIDCGVFYKGFHTDSSWSIRVPTGANQSPNKIDHFLDIGKKALFKGIAQVKEGNYIYDISRAIETTVVPAGYSVSNLLIGHGVGRELHEDPEVPGMRVGKRLKTPKIVSGMVLAVEVIYAMGKSNIAYRKNDEWTIITKDGTLSGLFEATVAVSSHGSLVLTKTYA</sequence>
<dbReference type="AlphaFoldDB" id="A0A1F5ZWX3"/>
<dbReference type="EC" id="3.4.11.18" evidence="6 7"/>
<evidence type="ECO:0000256" key="2">
    <source>
        <dbReference type="ARBA" id="ARBA00022438"/>
    </source>
</evidence>
<evidence type="ECO:0000313" key="9">
    <source>
        <dbReference type="EMBL" id="OGG16844.1"/>
    </source>
</evidence>
<name>A0A1F5ZWX3_9BACT</name>
<comment type="function">
    <text evidence="1 6">Removes the N-terminal methionine from nascent proteins. The N-terminal methionine is often cleaved when the second residue in the primary sequence is small and uncharged (Met-Ala-, Cys, Gly, Pro, Ser, Thr, or Val). Requires deformylation of the N(alpha)-formylated initiator methionine before it can be hydrolyzed.</text>
</comment>
<keyword evidence="5 6" id="KW-0378">Hydrolase</keyword>
<evidence type="ECO:0000256" key="4">
    <source>
        <dbReference type="ARBA" id="ARBA00022723"/>
    </source>
</evidence>
<comment type="caution">
    <text evidence="9">The sequence shown here is derived from an EMBL/GenBank/DDBJ whole genome shotgun (WGS) entry which is preliminary data.</text>
</comment>
<dbReference type="SUPFAM" id="SSF55920">
    <property type="entry name" value="Creatinase/aminopeptidase"/>
    <property type="match status" value="1"/>
</dbReference>
<dbReference type="InterPro" id="IPR036005">
    <property type="entry name" value="Creatinase/aminopeptidase-like"/>
</dbReference>
<dbReference type="InterPro" id="IPR002467">
    <property type="entry name" value="Pept_M24A_MAP1"/>
</dbReference>
<feature type="binding site" evidence="6">
    <location>
        <position position="179"/>
    </location>
    <ligand>
        <name>substrate</name>
    </ligand>
</feature>
<evidence type="ECO:0000256" key="5">
    <source>
        <dbReference type="ARBA" id="ARBA00022801"/>
    </source>
</evidence>
<feature type="binding site" evidence="6">
    <location>
        <position position="105"/>
    </location>
    <ligand>
        <name>a divalent metal cation</name>
        <dbReference type="ChEBI" id="CHEBI:60240"/>
        <label>1</label>
    </ligand>
</feature>
<feature type="binding site" evidence="6">
    <location>
        <position position="207"/>
    </location>
    <ligand>
        <name>a divalent metal cation</name>
        <dbReference type="ChEBI" id="CHEBI:60240"/>
        <label>2</label>
        <note>catalytic</note>
    </ligand>
</feature>
<feature type="binding site" evidence="6">
    <location>
        <position position="239"/>
    </location>
    <ligand>
        <name>a divalent metal cation</name>
        <dbReference type="ChEBI" id="CHEBI:60240"/>
        <label>1</label>
    </ligand>
</feature>
<keyword evidence="2 6" id="KW-0031">Aminopeptidase</keyword>
<comment type="catalytic activity">
    <reaction evidence="6 7">
        <text>Release of N-terminal amino acids, preferentially methionine, from peptides and arylamides.</text>
        <dbReference type="EC" id="3.4.11.18"/>
    </reaction>
</comment>
<feature type="binding site" evidence="6">
    <location>
        <position position="172"/>
    </location>
    <ligand>
        <name>a divalent metal cation</name>
        <dbReference type="ChEBI" id="CHEBI:60240"/>
        <label>2</label>
        <note>catalytic</note>
    </ligand>
</feature>
<dbReference type="GO" id="GO:0005829">
    <property type="term" value="C:cytosol"/>
    <property type="evidence" value="ECO:0007669"/>
    <property type="project" value="TreeGrafter"/>
</dbReference>
<feature type="binding site" evidence="6">
    <location>
        <position position="94"/>
    </location>
    <ligand>
        <name>a divalent metal cation</name>
        <dbReference type="ChEBI" id="CHEBI:60240"/>
        <label>1</label>
    </ligand>
</feature>
<dbReference type="Gene3D" id="3.90.230.10">
    <property type="entry name" value="Creatinase/methionine aminopeptidase superfamily"/>
    <property type="match status" value="1"/>
</dbReference>
<evidence type="ECO:0000256" key="7">
    <source>
        <dbReference type="RuleBase" id="RU003653"/>
    </source>
</evidence>
<evidence type="ECO:0000256" key="3">
    <source>
        <dbReference type="ARBA" id="ARBA00022670"/>
    </source>
</evidence>
<dbReference type="PRINTS" id="PR00599">
    <property type="entry name" value="MAPEPTIDASE"/>
</dbReference>
<proteinExistence type="inferred from homology"/>
<dbReference type="Proteomes" id="UP000176923">
    <property type="component" value="Unassembled WGS sequence"/>
</dbReference>
<feature type="binding site" evidence="6">
    <location>
        <position position="239"/>
    </location>
    <ligand>
        <name>a divalent metal cation</name>
        <dbReference type="ChEBI" id="CHEBI:60240"/>
        <label>2</label>
        <note>catalytic</note>
    </ligand>
</feature>
<dbReference type="GO" id="GO:0004239">
    <property type="term" value="F:initiator methionyl aminopeptidase activity"/>
    <property type="evidence" value="ECO:0007669"/>
    <property type="project" value="UniProtKB-UniRule"/>
</dbReference>
<dbReference type="InterPro" id="IPR001714">
    <property type="entry name" value="Pept_M24_MAP"/>
</dbReference>
<evidence type="ECO:0000313" key="10">
    <source>
        <dbReference type="Proteomes" id="UP000176923"/>
    </source>
</evidence>
<dbReference type="InterPro" id="IPR000994">
    <property type="entry name" value="Pept_M24"/>
</dbReference>
<evidence type="ECO:0000256" key="6">
    <source>
        <dbReference type="HAMAP-Rule" id="MF_01974"/>
    </source>
</evidence>
<dbReference type="PANTHER" id="PTHR43330">
    <property type="entry name" value="METHIONINE AMINOPEPTIDASE"/>
    <property type="match status" value="1"/>
</dbReference>
<comment type="similarity">
    <text evidence="6">Belongs to the peptidase M24A family. Methionine aminopeptidase type 1 subfamily.</text>
</comment>
<dbReference type="EMBL" id="MFJL01000007">
    <property type="protein sequence ID" value="OGG16844.1"/>
    <property type="molecule type" value="Genomic_DNA"/>
</dbReference>
<dbReference type="Pfam" id="PF00557">
    <property type="entry name" value="Peptidase_M24"/>
    <property type="match status" value="1"/>
</dbReference>
<evidence type="ECO:0000259" key="8">
    <source>
        <dbReference type="Pfam" id="PF00557"/>
    </source>
</evidence>
<dbReference type="PANTHER" id="PTHR43330:SF27">
    <property type="entry name" value="METHIONINE AMINOPEPTIDASE"/>
    <property type="match status" value="1"/>
</dbReference>
<comment type="cofactor">
    <cofactor evidence="6">
        <name>Co(2+)</name>
        <dbReference type="ChEBI" id="CHEBI:48828"/>
    </cofactor>
    <cofactor evidence="6">
        <name>Zn(2+)</name>
        <dbReference type="ChEBI" id="CHEBI:29105"/>
    </cofactor>
    <cofactor evidence="6">
        <name>Mn(2+)</name>
        <dbReference type="ChEBI" id="CHEBI:29035"/>
    </cofactor>
    <cofactor evidence="6">
        <name>Fe(2+)</name>
        <dbReference type="ChEBI" id="CHEBI:29033"/>
    </cofactor>
    <text evidence="6">Binds 2 divalent metal cations per subunit. Has a high-affinity and a low affinity metal-binding site. The true nature of the physiological cofactor is under debate. The enzyme is active with cobalt, zinc, manganese or divalent iron ions. Most likely, methionine aminopeptidases function as mononuclear Fe(2+)-metalloproteases under physiological conditions, and the catalytically relevant metal-binding site has been assigned to the histidine-containing high-affinity site.</text>
</comment>